<protein>
    <submittedName>
        <fullName evidence="2">Uncharacterized protein</fullName>
    </submittedName>
</protein>
<evidence type="ECO:0000313" key="3">
    <source>
        <dbReference type="Proteomes" id="UP000001646"/>
    </source>
</evidence>
<reference evidence="2" key="2">
    <citation type="submission" date="2025-08" db="UniProtKB">
        <authorList>
            <consortium name="Ensembl"/>
        </authorList>
    </citation>
    <scope>IDENTIFICATION</scope>
</reference>
<proteinExistence type="predicted"/>
<accession>A0A803SWA3</accession>
<organism evidence="2 3">
    <name type="scientific">Anolis carolinensis</name>
    <name type="common">Green anole</name>
    <name type="synonym">American chameleon</name>
    <dbReference type="NCBI Taxonomy" id="28377"/>
    <lineage>
        <taxon>Eukaryota</taxon>
        <taxon>Metazoa</taxon>
        <taxon>Chordata</taxon>
        <taxon>Craniata</taxon>
        <taxon>Vertebrata</taxon>
        <taxon>Euteleostomi</taxon>
        <taxon>Lepidosauria</taxon>
        <taxon>Squamata</taxon>
        <taxon>Bifurcata</taxon>
        <taxon>Unidentata</taxon>
        <taxon>Episquamata</taxon>
        <taxon>Toxicofera</taxon>
        <taxon>Iguania</taxon>
        <taxon>Dactyloidae</taxon>
        <taxon>Anolis</taxon>
    </lineage>
</organism>
<dbReference type="Ensembl" id="ENSACAT00000052047.1">
    <property type="protein sequence ID" value="ENSACAP00000027243.1"/>
    <property type="gene ID" value="ENSACAG00000042578.1"/>
</dbReference>
<keyword evidence="1" id="KW-0732">Signal</keyword>
<reference evidence="2" key="3">
    <citation type="submission" date="2025-09" db="UniProtKB">
        <authorList>
            <consortium name="Ensembl"/>
        </authorList>
    </citation>
    <scope>IDENTIFICATION</scope>
</reference>
<name>A0A803SWA3_ANOCA</name>
<feature type="chain" id="PRO_5032506917" evidence="1">
    <location>
        <begin position="21"/>
        <end position="116"/>
    </location>
</feature>
<evidence type="ECO:0000256" key="1">
    <source>
        <dbReference type="SAM" id="SignalP"/>
    </source>
</evidence>
<evidence type="ECO:0000313" key="2">
    <source>
        <dbReference type="Ensembl" id="ENSACAP00000027243.1"/>
    </source>
</evidence>
<dbReference type="AlphaFoldDB" id="A0A803SWA3"/>
<keyword evidence="3" id="KW-1185">Reference proteome</keyword>
<reference evidence="2 3" key="1">
    <citation type="submission" date="2009-12" db="EMBL/GenBank/DDBJ databases">
        <title>The Genome Sequence of Anolis carolinensis (Green Anole Lizard).</title>
        <authorList>
            <consortium name="The Genome Sequencing Platform"/>
            <person name="Di Palma F."/>
            <person name="Alfoldi J."/>
            <person name="Heiman D."/>
            <person name="Young S."/>
            <person name="Grabherr M."/>
            <person name="Johnson J."/>
            <person name="Lander E.S."/>
            <person name="Lindblad-Toh K."/>
        </authorList>
    </citation>
    <scope>NUCLEOTIDE SEQUENCE [LARGE SCALE GENOMIC DNA]</scope>
    <source>
        <strain evidence="2 3">JBL SC #1</strain>
    </source>
</reference>
<dbReference type="InParanoid" id="A0A803SWA3"/>
<dbReference type="Proteomes" id="UP000001646">
    <property type="component" value="Chromosome 2"/>
</dbReference>
<feature type="signal peptide" evidence="1">
    <location>
        <begin position="1"/>
        <end position="20"/>
    </location>
</feature>
<sequence>MQVWETVTLFSLVCANFSRAVSTKSITVGWDWNSNKPTLAGPASFSAKQPRMAVVFKCLAEWHTSWCATALLIFNISVNFWNASFIGNGHSSSIHGTPVPVKGAVWGRYIIFTDIL</sequence>